<dbReference type="Proteomes" id="UP001500460">
    <property type="component" value="Unassembled WGS sequence"/>
</dbReference>
<protein>
    <recommendedName>
        <fullName evidence="3">MarR family transcriptional regulator</fullName>
    </recommendedName>
</protein>
<reference evidence="2" key="1">
    <citation type="journal article" date="2019" name="Int. J. Syst. Evol. Microbiol.">
        <title>The Global Catalogue of Microorganisms (GCM) 10K type strain sequencing project: providing services to taxonomists for standard genome sequencing and annotation.</title>
        <authorList>
            <consortium name="The Broad Institute Genomics Platform"/>
            <consortium name="The Broad Institute Genome Sequencing Center for Infectious Disease"/>
            <person name="Wu L."/>
            <person name="Ma J."/>
        </authorList>
    </citation>
    <scope>NUCLEOTIDE SEQUENCE [LARGE SCALE GENOMIC DNA]</scope>
    <source>
        <strain evidence="2">JCM 6922</strain>
    </source>
</reference>
<evidence type="ECO:0000313" key="1">
    <source>
        <dbReference type="EMBL" id="GAA2439578.1"/>
    </source>
</evidence>
<sequence length="303" mass="33939">MSRRIVVTALLPEPDPEPTYPEYEEIQAEARRKSHGPISQQAIQNMQEVVQRRGGDWCTAVLGRPFRGLRSTGTREGWMLILADERGLTPELPARVLEDRKRARDAQELREKRTRERFEREMRRWEAALAAAGVEMTVRENTRHAGVGGSLRHAVPKEDLVSGRSRKHLADRGLCETPGRTNPLHLSEPVNAPANCRRCLAYMEKVRTLNAPAPPTAAERKLLGLVNSGAVVTFHVRRCVTIRDTSQRSNAAWGHLGRKVDVAVRKLEKKGWVVQDQEHSATQTAGSGHRWRLTEAGIAALEG</sequence>
<name>A0ABP5WY16_9ACTN</name>
<organism evidence="1 2">
    <name type="scientific">Streptomyces glaucus</name>
    <dbReference type="NCBI Taxonomy" id="284029"/>
    <lineage>
        <taxon>Bacteria</taxon>
        <taxon>Bacillati</taxon>
        <taxon>Actinomycetota</taxon>
        <taxon>Actinomycetes</taxon>
        <taxon>Kitasatosporales</taxon>
        <taxon>Streptomycetaceae</taxon>
        <taxon>Streptomyces</taxon>
    </lineage>
</organism>
<evidence type="ECO:0000313" key="2">
    <source>
        <dbReference type="Proteomes" id="UP001500460"/>
    </source>
</evidence>
<accession>A0ABP5WY16</accession>
<proteinExistence type="predicted"/>
<evidence type="ECO:0008006" key="3">
    <source>
        <dbReference type="Google" id="ProtNLM"/>
    </source>
</evidence>
<dbReference type="RefSeq" id="WP_344603881.1">
    <property type="nucleotide sequence ID" value="NZ_BAAATK010000018.1"/>
</dbReference>
<keyword evidence="2" id="KW-1185">Reference proteome</keyword>
<dbReference type="EMBL" id="BAAATK010000018">
    <property type="protein sequence ID" value="GAA2439578.1"/>
    <property type="molecule type" value="Genomic_DNA"/>
</dbReference>
<gene>
    <name evidence="1" type="ORF">GCM10010421_32290</name>
</gene>
<comment type="caution">
    <text evidence="1">The sequence shown here is derived from an EMBL/GenBank/DDBJ whole genome shotgun (WGS) entry which is preliminary data.</text>
</comment>